<keyword evidence="2" id="KW-1185">Reference proteome</keyword>
<dbReference type="AlphaFoldDB" id="A0A673TH82"/>
<protein>
    <submittedName>
        <fullName evidence="1">Uncharacterized protein</fullName>
    </submittedName>
</protein>
<reference evidence="1 2" key="1">
    <citation type="submission" date="2019-05" db="EMBL/GenBank/DDBJ databases">
        <title>A Chromosome-scale Meerkat (S. suricatta) Genome Assembly.</title>
        <authorList>
            <person name="Dudchenko O."/>
            <person name="Lieberman Aiden E."/>
            <person name="Tung J."/>
            <person name="Barreiro L.B."/>
            <person name="Clutton-Brock T.H."/>
        </authorList>
    </citation>
    <scope>NUCLEOTIDE SEQUENCE [LARGE SCALE GENOMIC DNA]</scope>
</reference>
<reference evidence="1" key="3">
    <citation type="submission" date="2025-09" db="UniProtKB">
        <authorList>
            <consortium name="Ensembl"/>
        </authorList>
    </citation>
    <scope>IDENTIFICATION</scope>
</reference>
<organism evidence="1 2">
    <name type="scientific">Suricata suricatta</name>
    <name type="common">Meerkat</name>
    <dbReference type="NCBI Taxonomy" id="37032"/>
    <lineage>
        <taxon>Eukaryota</taxon>
        <taxon>Metazoa</taxon>
        <taxon>Chordata</taxon>
        <taxon>Craniata</taxon>
        <taxon>Vertebrata</taxon>
        <taxon>Euteleostomi</taxon>
        <taxon>Mammalia</taxon>
        <taxon>Eutheria</taxon>
        <taxon>Laurasiatheria</taxon>
        <taxon>Carnivora</taxon>
        <taxon>Feliformia</taxon>
        <taxon>Herpestidae</taxon>
        <taxon>Suricata</taxon>
    </lineage>
</organism>
<sequence>MTPPPACLRPGTLCDVHNYLMQRQRRQPFPSPRTSTQKEIEMFPAAADDSPGLFFTLSTRLLRLHRTVVYFPLSYLLALSGSFWLPPHPQPTPLAITSGK</sequence>
<dbReference type="Proteomes" id="UP000472268">
    <property type="component" value="Chromosome 12"/>
</dbReference>
<accession>A0A673TH82</accession>
<reference evidence="1" key="2">
    <citation type="submission" date="2025-08" db="UniProtKB">
        <authorList>
            <consortium name="Ensembl"/>
        </authorList>
    </citation>
    <scope>IDENTIFICATION</scope>
</reference>
<name>A0A673TH82_SURSU</name>
<proteinExistence type="predicted"/>
<evidence type="ECO:0000313" key="2">
    <source>
        <dbReference type="Proteomes" id="UP000472268"/>
    </source>
</evidence>
<dbReference type="Ensembl" id="ENSSSUT00005012812.1">
    <property type="protein sequence ID" value="ENSSSUP00005011193.1"/>
    <property type="gene ID" value="ENSSSUG00005007176.1"/>
</dbReference>
<dbReference type="OMA" id="DVHNYLM"/>
<evidence type="ECO:0000313" key="1">
    <source>
        <dbReference type="Ensembl" id="ENSSSUP00005011193.1"/>
    </source>
</evidence>